<keyword evidence="3" id="KW-1185">Reference proteome</keyword>
<dbReference type="Gene3D" id="3.30.2080.10">
    <property type="entry name" value="GH92 mannosidase domain"/>
    <property type="match status" value="1"/>
</dbReference>
<accession>A0A1E1LFM1</accession>
<dbReference type="OrthoDB" id="449263at2759"/>
<feature type="domain" description="Glycosyl hydrolase family 92" evidence="1">
    <location>
        <begin position="1"/>
        <end position="63"/>
    </location>
</feature>
<dbReference type="Pfam" id="PF07971">
    <property type="entry name" value="Glyco_hydro_92"/>
    <property type="match status" value="1"/>
</dbReference>
<protein>
    <recommendedName>
        <fullName evidence="1">Glycosyl hydrolase family 92 domain-containing protein</fullName>
    </recommendedName>
</protein>
<dbReference type="AlphaFoldDB" id="A0A1E1LFM1"/>
<dbReference type="EMBL" id="FJUX01000113">
    <property type="protein sequence ID" value="CZT09277.1"/>
    <property type="molecule type" value="Genomic_DNA"/>
</dbReference>
<organism evidence="2 3">
    <name type="scientific">Rhynchosporium agropyri</name>
    <dbReference type="NCBI Taxonomy" id="914238"/>
    <lineage>
        <taxon>Eukaryota</taxon>
        <taxon>Fungi</taxon>
        <taxon>Dikarya</taxon>
        <taxon>Ascomycota</taxon>
        <taxon>Pezizomycotina</taxon>
        <taxon>Leotiomycetes</taxon>
        <taxon>Helotiales</taxon>
        <taxon>Ploettnerulaceae</taxon>
        <taxon>Rhynchosporium</taxon>
    </lineage>
</organism>
<dbReference type="Proteomes" id="UP000178912">
    <property type="component" value="Unassembled WGS sequence"/>
</dbReference>
<proteinExistence type="predicted"/>
<dbReference type="InterPro" id="IPR012939">
    <property type="entry name" value="Glyco_hydro_92"/>
</dbReference>
<name>A0A1E1LFM1_9HELO</name>
<sequence>MISLMGGPETVVRHLETMFKNGANPKQPNATIFEVTDELTFKVPYLLNYVGRQDRSVFQARGIA</sequence>
<gene>
    <name evidence="2" type="ORF">RAG0_14082</name>
</gene>
<evidence type="ECO:0000259" key="1">
    <source>
        <dbReference type="Pfam" id="PF07971"/>
    </source>
</evidence>
<evidence type="ECO:0000313" key="2">
    <source>
        <dbReference type="EMBL" id="CZT09277.1"/>
    </source>
</evidence>
<dbReference type="Gene3D" id="1.20.1610.10">
    <property type="entry name" value="alpha-1,2-mannosidases domains"/>
    <property type="match status" value="1"/>
</dbReference>
<reference evidence="3" key="1">
    <citation type="submission" date="2016-03" db="EMBL/GenBank/DDBJ databases">
        <authorList>
            <person name="Guldener U."/>
        </authorList>
    </citation>
    <scope>NUCLEOTIDE SEQUENCE [LARGE SCALE GENOMIC DNA]</scope>
    <source>
        <strain evidence="3">04CH-RAC-A.6.1</strain>
    </source>
</reference>
<evidence type="ECO:0000313" key="3">
    <source>
        <dbReference type="Proteomes" id="UP000178912"/>
    </source>
</evidence>